<dbReference type="Proteomes" id="UP000315289">
    <property type="component" value="Unassembled WGS sequence"/>
</dbReference>
<organism evidence="4 5">
    <name type="scientific">Candidatus Nitrosocosmicus arcticus</name>
    <dbReference type="NCBI Taxonomy" id="2035267"/>
    <lineage>
        <taxon>Archaea</taxon>
        <taxon>Nitrososphaerota</taxon>
        <taxon>Nitrososphaeria</taxon>
        <taxon>Nitrososphaerales</taxon>
        <taxon>Nitrososphaeraceae</taxon>
        <taxon>Candidatus Nitrosocosmicus</taxon>
    </lineage>
</organism>
<sequence length="313" mass="33713">MLTEFLEKNPFGFAFMNRFTIDIQSPQFLAFVGILIFISLSIESSLQIDASPTGSRVHYVYDRAGIINEDYKNLLDNYLRLLDDSTTAEVIVYTISDFIGHGIVKDGQEIQDRDTLSNYIFNELYLDGIKGIGKGGEDNGILVLFSSKPDSAGGSMRIEVGKGLEGNITDGIAGEILDTYLVPAKDTYVKNGNFTLVNQGLLDTVVALGKYIGYSNNDPNYKLTRETQQQSQVDYFGVIIIAIIFLTVILLSFRRRGRNWRRWGSYGGAGWYGDSSGSGWSGRGGIGGGGGFSGGGHSSGGGGGHSSGGGSGR</sequence>
<proteinExistence type="predicted"/>
<reference evidence="4 5" key="1">
    <citation type="journal article" date="2019" name="Front. Microbiol.">
        <title>Ammonia Oxidation by the Arctic Terrestrial Thaumarchaeote Candidatus Nitrosocosmicus arcticus Is Stimulated by Increasing Temperatures.</title>
        <authorList>
            <person name="Alves R.J.E."/>
            <person name="Kerou M."/>
            <person name="Zappe A."/>
            <person name="Bittner R."/>
            <person name="Abby S.S."/>
            <person name="Schmidt H.A."/>
            <person name="Pfeifer K."/>
            <person name="Schleper C."/>
        </authorList>
    </citation>
    <scope>NUCLEOTIDE SEQUENCE [LARGE SCALE GENOMIC DNA]</scope>
    <source>
        <strain evidence="4 5">Kfb</strain>
    </source>
</reference>
<comment type="caution">
    <text evidence="4">The sequence shown here is derived from an EMBL/GenBank/DDBJ whole genome shotgun (WGS) entry which is preliminary data.</text>
</comment>
<feature type="transmembrane region" description="Helical" evidence="2">
    <location>
        <begin position="235"/>
        <end position="253"/>
    </location>
</feature>
<dbReference type="PANTHER" id="PTHR30373:SF2">
    <property type="entry name" value="UPF0603 PROTEIN YGCG"/>
    <property type="match status" value="1"/>
</dbReference>
<feature type="domain" description="TPM" evidence="3">
    <location>
        <begin position="60"/>
        <end position="209"/>
    </location>
</feature>
<dbReference type="InterPro" id="IPR007621">
    <property type="entry name" value="TPM_dom"/>
</dbReference>
<dbReference type="AlphaFoldDB" id="A0A557SZG0"/>
<dbReference type="Pfam" id="PF04536">
    <property type="entry name" value="TPM_phosphatase"/>
    <property type="match status" value="1"/>
</dbReference>
<evidence type="ECO:0000256" key="1">
    <source>
        <dbReference type="SAM" id="MobiDB-lite"/>
    </source>
</evidence>
<dbReference type="Gene3D" id="3.10.310.50">
    <property type="match status" value="1"/>
</dbReference>
<evidence type="ECO:0000313" key="5">
    <source>
        <dbReference type="Proteomes" id="UP000315289"/>
    </source>
</evidence>
<evidence type="ECO:0000256" key="2">
    <source>
        <dbReference type="SAM" id="Phobius"/>
    </source>
</evidence>
<keyword evidence="5" id="KW-1185">Reference proteome</keyword>
<evidence type="ECO:0000313" key="4">
    <source>
        <dbReference type="EMBL" id="TVP41992.1"/>
    </source>
</evidence>
<name>A0A557SZG0_9ARCH</name>
<gene>
    <name evidence="4" type="ORF">NARC_10398</name>
</gene>
<dbReference type="EMBL" id="VOAH01000001">
    <property type="protein sequence ID" value="TVP41992.1"/>
    <property type="molecule type" value="Genomic_DNA"/>
</dbReference>
<dbReference type="PANTHER" id="PTHR30373">
    <property type="entry name" value="UPF0603 PROTEIN YGCG"/>
    <property type="match status" value="1"/>
</dbReference>
<feature type="region of interest" description="Disordered" evidence="1">
    <location>
        <begin position="285"/>
        <end position="313"/>
    </location>
</feature>
<evidence type="ECO:0000259" key="3">
    <source>
        <dbReference type="Pfam" id="PF04536"/>
    </source>
</evidence>
<keyword evidence="2" id="KW-0812">Transmembrane</keyword>
<keyword evidence="2" id="KW-0472">Membrane</keyword>
<accession>A0A557SZG0</accession>
<keyword evidence="2" id="KW-1133">Transmembrane helix</keyword>
<protein>
    <recommendedName>
        <fullName evidence="3">TPM domain-containing protein</fullName>
    </recommendedName>
</protein>